<dbReference type="RefSeq" id="WP_090043240.1">
    <property type="nucleotide sequence ID" value="NZ_FOKI01000068.1"/>
</dbReference>
<dbReference type="NCBIfam" id="TIGR01389">
    <property type="entry name" value="recQ"/>
    <property type="match status" value="1"/>
</dbReference>
<dbReference type="FunFam" id="3.40.50.300:FF:000296">
    <property type="entry name" value="ATP-dependent DNA helicase RecQ"/>
    <property type="match status" value="1"/>
</dbReference>
<dbReference type="PROSITE" id="PS50967">
    <property type="entry name" value="HRDC"/>
    <property type="match status" value="1"/>
</dbReference>
<evidence type="ECO:0000256" key="8">
    <source>
        <dbReference type="ARBA" id="ARBA00022806"/>
    </source>
</evidence>
<dbReference type="SUPFAM" id="SSF52540">
    <property type="entry name" value="P-loop containing nucleoside triphosphate hydrolases"/>
    <property type="match status" value="1"/>
</dbReference>
<evidence type="ECO:0000313" key="21">
    <source>
        <dbReference type="Proteomes" id="UP000198619"/>
    </source>
</evidence>
<keyword evidence="14" id="KW-0413">Isomerase</keyword>
<dbReference type="InterPro" id="IPR010997">
    <property type="entry name" value="HRDC-like_sf"/>
</dbReference>
<comment type="cofactor">
    <cofactor evidence="2">
        <name>Zn(2+)</name>
        <dbReference type="ChEBI" id="CHEBI:29105"/>
    </cofactor>
</comment>
<dbReference type="Gene3D" id="1.10.150.80">
    <property type="entry name" value="HRDC domain"/>
    <property type="match status" value="1"/>
</dbReference>
<keyword evidence="12" id="KW-0233">DNA recombination</keyword>
<dbReference type="Pfam" id="PF00570">
    <property type="entry name" value="HRDC"/>
    <property type="match status" value="1"/>
</dbReference>
<evidence type="ECO:0000256" key="16">
    <source>
        <dbReference type="NCBIfam" id="TIGR01389"/>
    </source>
</evidence>
<dbReference type="GO" id="GO:0030894">
    <property type="term" value="C:replisome"/>
    <property type="evidence" value="ECO:0007669"/>
    <property type="project" value="TreeGrafter"/>
</dbReference>
<dbReference type="GO" id="GO:0006310">
    <property type="term" value="P:DNA recombination"/>
    <property type="evidence" value="ECO:0007669"/>
    <property type="project" value="UniProtKB-UniRule"/>
</dbReference>
<dbReference type="SUPFAM" id="SSF46785">
    <property type="entry name" value="Winged helix' DNA-binding domain"/>
    <property type="match status" value="1"/>
</dbReference>
<dbReference type="GO" id="GO:0043138">
    <property type="term" value="F:3'-5' DNA helicase activity"/>
    <property type="evidence" value="ECO:0007669"/>
    <property type="project" value="UniProtKB-EC"/>
</dbReference>
<dbReference type="Pfam" id="PF00271">
    <property type="entry name" value="Helicase_C"/>
    <property type="match status" value="1"/>
</dbReference>
<evidence type="ECO:0000259" key="18">
    <source>
        <dbReference type="PROSITE" id="PS51192"/>
    </source>
</evidence>
<dbReference type="GO" id="GO:0006260">
    <property type="term" value="P:DNA replication"/>
    <property type="evidence" value="ECO:0007669"/>
    <property type="project" value="InterPro"/>
</dbReference>
<evidence type="ECO:0000256" key="9">
    <source>
        <dbReference type="ARBA" id="ARBA00022833"/>
    </source>
</evidence>
<gene>
    <name evidence="20" type="ORF">SAMN04488528_10685</name>
</gene>
<evidence type="ECO:0000256" key="12">
    <source>
        <dbReference type="ARBA" id="ARBA00023172"/>
    </source>
</evidence>
<dbReference type="EC" id="5.6.2.4" evidence="16"/>
<evidence type="ECO:0000259" key="17">
    <source>
        <dbReference type="PROSITE" id="PS50967"/>
    </source>
</evidence>
<feature type="domain" description="Helicase ATP-binding" evidence="18">
    <location>
        <begin position="26"/>
        <end position="195"/>
    </location>
</feature>
<dbReference type="SMART" id="SM00487">
    <property type="entry name" value="DEXDc"/>
    <property type="match status" value="1"/>
</dbReference>
<comment type="similarity">
    <text evidence="3">Belongs to the helicase family. RecQ subfamily.</text>
</comment>
<dbReference type="InterPro" id="IPR032284">
    <property type="entry name" value="RecQ_Zn-bd"/>
</dbReference>
<dbReference type="EMBL" id="FOKI01000068">
    <property type="protein sequence ID" value="SFB45668.1"/>
    <property type="molecule type" value="Genomic_DNA"/>
</dbReference>
<dbReference type="Proteomes" id="UP000198619">
    <property type="component" value="Unassembled WGS sequence"/>
</dbReference>
<keyword evidence="7" id="KW-0378">Hydrolase</keyword>
<evidence type="ECO:0000256" key="11">
    <source>
        <dbReference type="ARBA" id="ARBA00023125"/>
    </source>
</evidence>
<dbReference type="PROSITE" id="PS51194">
    <property type="entry name" value="HELICASE_CTER"/>
    <property type="match status" value="1"/>
</dbReference>
<dbReference type="SMART" id="SM00490">
    <property type="entry name" value="HELICc"/>
    <property type="match status" value="1"/>
</dbReference>
<keyword evidence="11" id="KW-0238">DNA-binding</keyword>
<evidence type="ECO:0000256" key="5">
    <source>
        <dbReference type="ARBA" id="ARBA00022741"/>
    </source>
</evidence>
<evidence type="ECO:0000259" key="19">
    <source>
        <dbReference type="PROSITE" id="PS51194"/>
    </source>
</evidence>
<dbReference type="GO" id="GO:0003677">
    <property type="term" value="F:DNA binding"/>
    <property type="evidence" value="ECO:0007669"/>
    <property type="project" value="UniProtKB-KW"/>
</dbReference>
<keyword evidence="13" id="KW-0234">DNA repair</keyword>
<dbReference type="InterPro" id="IPR044876">
    <property type="entry name" value="HRDC_dom_sf"/>
</dbReference>
<dbReference type="SUPFAM" id="SSF47819">
    <property type="entry name" value="HRDC-like"/>
    <property type="match status" value="1"/>
</dbReference>
<dbReference type="Pfam" id="PF00270">
    <property type="entry name" value="DEAD"/>
    <property type="match status" value="1"/>
</dbReference>
<evidence type="ECO:0000256" key="1">
    <source>
        <dbReference type="ARBA" id="ARBA00001946"/>
    </source>
</evidence>
<keyword evidence="21" id="KW-1185">Reference proteome</keyword>
<dbReference type="SMART" id="SM00956">
    <property type="entry name" value="RQC"/>
    <property type="match status" value="1"/>
</dbReference>
<dbReference type="Pfam" id="PF09382">
    <property type="entry name" value="RQC"/>
    <property type="match status" value="1"/>
</dbReference>
<evidence type="ECO:0000313" key="20">
    <source>
        <dbReference type="EMBL" id="SFB45668.1"/>
    </source>
</evidence>
<dbReference type="InterPro" id="IPR004589">
    <property type="entry name" value="DNA_helicase_ATP-dep_RecQ"/>
</dbReference>
<dbReference type="STRING" id="84698.SAMN04488528_10685"/>
<keyword evidence="4" id="KW-0479">Metal-binding</keyword>
<dbReference type="InterPro" id="IPR036390">
    <property type="entry name" value="WH_DNA-bd_sf"/>
</dbReference>
<dbReference type="GO" id="GO:0005737">
    <property type="term" value="C:cytoplasm"/>
    <property type="evidence" value="ECO:0007669"/>
    <property type="project" value="TreeGrafter"/>
</dbReference>
<dbReference type="Pfam" id="PF16124">
    <property type="entry name" value="RecQ_Zn_bind"/>
    <property type="match status" value="1"/>
</dbReference>
<dbReference type="GO" id="GO:0006281">
    <property type="term" value="P:DNA repair"/>
    <property type="evidence" value="ECO:0007669"/>
    <property type="project" value="UniProtKB-KW"/>
</dbReference>
<dbReference type="InterPro" id="IPR027417">
    <property type="entry name" value="P-loop_NTPase"/>
</dbReference>
<comment type="cofactor">
    <cofactor evidence="1">
        <name>Mg(2+)</name>
        <dbReference type="ChEBI" id="CHEBI:18420"/>
    </cofactor>
</comment>
<reference evidence="20 21" key="1">
    <citation type="submission" date="2016-10" db="EMBL/GenBank/DDBJ databases">
        <authorList>
            <person name="de Groot N.N."/>
        </authorList>
    </citation>
    <scope>NUCLEOTIDE SEQUENCE [LARGE SCALE GENOMIC DNA]</scope>
    <source>
        <strain evidence="20 21">DSM 12271</strain>
    </source>
</reference>
<dbReference type="CDD" id="cd17920">
    <property type="entry name" value="DEXHc_RecQ"/>
    <property type="match status" value="1"/>
</dbReference>
<organism evidence="20 21">
    <name type="scientific">Clostridium frigidicarnis</name>
    <dbReference type="NCBI Taxonomy" id="84698"/>
    <lineage>
        <taxon>Bacteria</taxon>
        <taxon>Bacillati</taxon>
        <taxon>Bacillota</taxon>
        <taxon>Clostridia</taxon>
        <taxon>Eubacteriales</taxon>
        <taxon>Clostridiaceae</taxon>
        <taxon>Clostridium</taxon>
    </lineage>
</organism>
<evidence type="ECO:0000256" key="14">
    <source>
        <dbReference type="ARBA" id="ARBA00023235"/>
    </source>
</evidence>
<dbReference type="InterPro" id="IPR001650">
    <property type="entry name" value="Helicase_C-like"/>
</dbReference>
<evidence type="ECO:0000256" key="13">
    <source>
        <dbReference type="ARBA" id="ARBA00023204"/>
    </source>
</evidence>
<name>A0A1I1BAD1_9CLOT</name>
<evidence type="ECO:0000256" key="6">
    <source>
        <dbReference type="ARBA" id="ARBA00022763"/>
    </source>
</evidence>
<dbReference type="AlphaFoldDB" id="A0A1I1BAD1"/>
<keyword evidence="9" id="KW-0862">Zinc</keyword>
<evidence type="ECO:0000256" key="2">
    <source>
        <dbReference type="ARBA" id="ARBA00001947"/>
    </source>
</evidence>
<dbReference type="PROSITE" id="PS51192">
    <property type="entry name" value="HELICASE_ATP_BIND_1"/>
    <property type="match status" value="1"/>
</dbReference>
<keyword evidence="10" id="KW-0067">ATP-binding</keyword>
<accession>A0A1I1BAD1</accession>
<evidence type="ECO:0000256" key="15">
    <source>
        <dbReference type="ARBA" id="ARBA00034617"/>
    </source>
</evidence>
<dbReference type="PANTHER" id="PTHR13710:SF105">
    <property type="entry name" value="ATP-DEPENDENT DNA HELICASE Q1"/>
    <property type="match status" value="1"/>
</dbReference>
<keyword evidence="6" id="KW-0227">DNA damage</keyword>
<dbReference type="GO" id="GO:0009378">
    <property type="term" value="F:four-way junction helicase activity"/>
    <property type="evidence" value="ECO:0007669"/>
    <property type="project" value="TreeGrafter"/>
</dbReference>
<dbReference type="InterPro" id="IPR018982">
    <property type="entry name" value="RQC_domain"/>
</dbReference>
<keyword evidence="5" id="KW-0547">Nucleotide-binding</keyword>
<dbReference type="Gene3D" id="3.40.50.300">
    <property type="entry name" value="P-loop containing nucleotide triphosphate hydrolases"/>
    <property type="match status" value="2"/>
</dbReference>
<dbReference type="GO" id="GO:0016787">
    <property type="term" value="F:hydrolase activity"/>
    <property type="evidence" value="ECO:0007669"/>
    <property type="project" value="UniProtKB-KW"/>
</dbReference>
<dbReference type="InterPro" id="IPR006293">
    <property type="entry name" value="DNA_helicase_ATP-dep_RecQ_bac"/>
</dbReference>
<dbReference type="GO" id="GO:0005524">
    <property type="term" value="F:ATP binding"/>
    <property type="evidence" value="ECO:0007669"/>
    <property type="project" value="UniProtKB-KW"/>
</dbReference>
<evidence type="ECO:0000256" key="3">
    <source>
        <dbReference type="ARBA" id="ARBA00005446"/>
    </source>
</evidence>
<dbReference type="GO" id="GO:0043590">
    <property type="term" value="C:bacterial nucleoid"/>
    <property type="evidence" value="ECO:0007669"/>
    <property type="project" value="TreeGrafter"/>
</dbReference>
<protein>
    <recommendedName>
        <fullName evidence="16">DNA helicase RecQ</fullName>
        <ecNumber evidence="16">5.6.2.4</ecNumber>
    </recommendedName>
</protein>
<comment type="catalytic activity">
    <reaction evidence="15">
        <text>Couples ATP hydrolysis with the unwinding of duplex DNA by translocating in the 3'-5' direction.</text>
        <dbReference type="EC" id="5.6.2.4"/>
    </reaction>
</comment>
<feature type="domain" description="Helicase C-terminal" evidence="19">
    <location>
        <begin position="216"/>
        <end position="367"/>
    </location>
</feature>
<dbReference type="InterPro" id="IPR036388">
    <property type="entry name" value="WH-like_DNA-bd_sf"/>
</dbReference>
<dbReference type="InterPro" id="IPR002121">
    <property type="entry name" value="HRDC_dom"/>
</dbReference>
<dbReference type="OrthoDB" id="9763310at2"/>
<dbReference type="SMART" id="SM00341">
    <property type="entry name" value="HRDC"/>
    <property type="match status" value="1"/>
</dbReference>
<dbReference type="InterPro" id="IPR011545">
    <property type="entry name" value="DEAD/DEAH_box_helicase_dom"/>
</dbReference>
<feature type="domain" description="HRDC" evidence="17">
    <location>
        <begin position="513"/>
        <end position="593"/>
    </location>
</feature>
<evidence type="ECO:0000256" key="10">
    <source>
        <dbReference type="ARBA" id="ARBA00022840"/>
    </source>
</evidence>
<dbReference type="PANTHER" id="PTHR13710">
    <property type="entry name" value="DNA HELICASE RECQ FAMILY MEMBER"/>
    <property type="match status" value="1"/>
</dbReference>
<dbReference type="NCBIfam" id="TIGR00614">
    <property type="entry name" value="recQ_fam"/>
    <property type="match status" value="1"/>
</dbReference>
<dbReference type="GO" id="GO:0046872">
    <property type="term" value="F:metal ion binding"/>
    <property type="evidence" value="ECO:0007669"/>
    <property type="project" value="UniProtKB-KW"/>
</dbReference>
<evidence type="ECO:0000256" key="4">
    <source>
        <dbReference type="ARBA" id="ARBA00022723"/>
    </source>
</evidence>
<dbReference type="GO" id="GO:0009432">
    <property type="term" value="P:SOS response"/>
    <property type="evidence" value="ECO:0007669"/>
    <property type="project" value="UniProtKB-UniRule"/>
</dbReference>
<evidence type="ECO:0000256" key="7">
    <source>
        <dbReference type="ARBA" id="ARBA00022801"/>
    </source>
</evidence>
<dbReference type="InterPro" id="IPR014001">
    <property type="entry name" value="Helicase_ATP-bd"/>
</dbReference>
<keyword evidence="8 20" id="KW-0347">Helicase</keyword>
<proteinExistence type="inferred from homology"/>
<sequence length="596" mass="69281">MIKRALNILKQYYGYSYFKQGQQKIIQNILEKRDVFCVMPTGGGKSICYQIPALMLEGITLVICPLISLMKDQVDNLRNIGIDAEYINSTLSLNDIDRIINLCKNNKVKLLYIAPERLENSYFCNLIKKLKISQVAVDEAHCVSQWGHDFRTSYTYIKSFIYSLSERPIITSFTATATEEVRKDSINLLGIINPYVYSGGFDRNNLSINIHKEMDKLEFVKSYIREKEYESGIIYCATRKEVDGLYEYLRERGFYVSKYHGGLDDKLKHKFQEDFLFEKLNVMVATNAFGMGIDKSNVRYIIHFTMPKNIESYYQEIGRGGRDGEKCECHLLYSRNDIERQEYIINTSSSFNRRAIEIMKLNEIIKLCETEQCYRKVILNYFGDNSHNNFCNNCSNCFNNQELKDFTIEAQKILSCIYRTREKVGISVLTDILRGIPGPKIIANKYDSLSTYGLMKEYSGKYIKEIIDSLILQGYLSKKENTYSMVKLNEKSISILKNKHKVLLLLEESSDSRIEDEELFKKLRIMRKDIASWNNIKPYMIFSDSTLIEMANLKPTNSKEMMLIAGVGEVKFNKYGKYFINIIKNYNLKLKNTKNS</sequence>
<dbReference type="Gene3D" id="1.10.10.10">
    <property type="entry name" value="Winged helix-like DNA-binding domain superfamily/Winged helix DNA-binding domain"/>
    <property type="match status" value="1"/>
</dbReference>